<dbReference type="InterPro" id="IPR036179">
    <property type="entry name" value="Ig-like_dom_sf"/>
</dbReference>
<dbReference type="Pfam" id="PF07679">
    <property type="entry name" value="I-set"/>
    <property type="match status" value="1"/>
</dbReference>
<feature type="domain" description="Immunoglobulin I-set" evidence="1">
    <location>
        <begin position="56"/>
        <end position="96"/>
    </location>
</feature>
<reference evidence="3" key="1">
    <citation type="submission" date="2011-07" db="EMBL/GenBank/DDBJ databases">
        <authorList>
            <consortium name="Caenorhabditis brenneri Sequencing and Analysis Consortium"/>
            <person name="Wilson R.K."/>
        </authorList>
    </citation>
    <scope>NUCLEOTIDE SEQUENCE [LARGE SCALE GENOMIC DNA]</scope>
    <source>
        <strain evidence="3">PB2801</strain>
    </source>
</reference>
<protein>
    <submittedName>
        <fullName evidence="2">CBN-MAB-20 protein</fullName>
    </submittedName>
</protein>
<dbReference type="HOGENOM" id="CLU_2040129_0_0_1"/>
<accession>G0MZK4</accession>
<dbReference type="OrthoDB" id="9988752at2759"/>
<dbReference type="eggNOG" id="KOG3611">
    <property type="taxonomic scope" value="Eukaryota"/>
</dbReference>
<organism evidence="3">
    <name type="scientific">Caenorhabditis brenneri</name>
    <name type="common">Nematode worm</name>
    <dbReference type="NCBI Taxonomy" id="135651"/>
    <lineage>
        <taxon>Eukaryota</taxon>
        <taxon>Metazoa</taxon>
        <taxon>Ecdysozoa</taxon>
        <taxon>Nematoda</taxon>
        <taxon>Chromadorea</taxon>
        <taxon>Rhabditida</taxon>
        <taxon>Rhabditina</taxon>
        <taxon>Rhabditomorpha</taxon>
        <taxon>Rhabditoidea</taxon>
        <taxon>Rhabditidae</taxon>
        <taxon>Peloderinae</taxon>
        <taxon>Caenorhabditis</taxon>
    </lineage>
</organism>
<gene>
    <name evidence="2" type="primary">Cbn-mab-20</name>
    <name evidence="2" type="ORF">CAEBREN_19022</name>
</gene>
<evidence type="ECO:0000313" key="3">
    <source>
        <dbReference type="Proteomes" id="UP000008068"/>
    </source>
</evidence>
<keyword evidence="3" id="KW-1185">Reference proteome</keyword>
<dbReference type="AlphaFoldDB" id="G0MZK4"/>
<dbReference type="InterPro" id="IPR013783">
    <property type="entry name" value="Ig-like_fold"/>
</dbReference>
<proteinExistence type="predicted"/>
<sequence>MCSENQDEKHEKQVGWVSSSWAGRISPECSAVEKLSVKDVYLGDGIKISGVKGGFWQKDAQEIENGHRHMITENGDLVILDMDVEDGGTYECVKGNVVLMRERVVVHENCTRRTSVAEYRS</sequence>
<dbReference type="Proteomes" id="UP000008068">
    <property type="component" value="Unassembled WGS sequence"/>
</dbReference>
<dbReference type="InParanoid" id="G0MZK4"/>
<evidence type="ECO:0000313" key="2">
    <source>
        <dbReference type="EMBL" id="EGT48347.1"/>
    </source>
</evidence>
<dbReference type="STRING" id="135651.G0MZK4"/>
<name>G0MZK4_CAEBE</name>
<dbReference type="InterPro" id="IPR013098">
    <property type="entry name" value="Ig_I-set"/>
</dbReference>
<dbReference type="Gene3D" id="2.60.40.10">
    <property type="entry name" value="Immunoglobulins"/>
    <property type="match status" value="1"/>
</dbReference>
<evidence type="ECO:0000259" key="1">
    <source>
        <dbReference type="Pfam" id="PF07679"/>
    </source>
</evidence>
<dbReference type="EMBL" id="GL379822">
    <property type="protein sequence ID" value="EGT48347.1"/>
    <property type="molecule type" value="Genomic_DNA"/>
</dbReference>
<dbReference type="SUPFAM" id="SSF48726">
    <property type="entry name" value="Immunoglobulin"/>
    <property type="match status" value="1"/>
</dbReference>